<evidence type="ECO:0000256" key="3">
    <source>
        <dbReference type="ARBA" id="ARBA00012733"/>
    </source>
</evidence>
<dbReference type="CDD" id="cd15482">
    <property type="entry name" value="Sialidase_non-viral"/>
    <property type="match status" value="1"/>
</dbReference>
<evidence type="ECO:0000313" key="6">
    <source>
        <dbReference type="Proteomes" id="UP000190626"/>
    </source>
</evidence>
<sequence>MNPMLIAENTGSRVYLLWSRWIWGNCQYYIRTSTDDGVTWGTAQDITLVLASYKTSTSVNYFANLAGAGMGPGHGIQMSNGVLLVPIYLTTANWTNSTVASIYSADGGVTWNAGSKVPNPSGFSLIHENMMVQLSNGKIMTNMRNPGSDYRAISTSTGVNGLWSTPVSDTTLIDPVVQGSIQRYDASTILFTNPANISTRTNVTIRMSNDDATTWYKSKEIYAGTNGYSDIGVAPDKTIFVCYEKPAGSKISLARMSKAWIEAP</sequence>
<proteinExistence type="inferred from homology"/>
<protein>
    <recommendedName>
        <fullName evidence="3">exo-alpha-sialidase</fullName>
        <ecNumber evidence="3">3.2.1.18</ecNumber>
    </recommendedName>
</protein>
<dbReference type="InterPro" id="IPR011040">
    <property type="entry name" value="Sialidase"/>
</dbReference>
<gene>
    <name evidence="5" type="ORF">BC351_38585</name>
</gene>
<dbReference type="PANTHER" id="PTHR10628:SF30">
    <property type="entry name" value="EXO-ALPHA-SIALIDASE"/>
    <property type="match status" value="1"/>
</dbReference>
<comment type="similarity">
    <text evidence="2">Belongs to the glycosyl hydrolase 33 family.</text>
</comment>
<name>A0A1V4H9Y9_9BACL</name>
<evidence type="ECO:0000256" key="2">
    <source>
        <dbReference type="ARBA" id="ARBA00009348"/>
    </source>
</evidence>
<dbReference type="OrthoDB" id="7294637at2"/>
<dbReference type="SUPFAM" id="SSF50939">
    <property type="entry name" value="Sialidases"/>
    <property type="match status" value="1"/>
</dbReference>
<dbReference type="Gene3D" id="2.120.10.10">
    <property type="match status" value="1"/>
</dbReference>
<dbReference type="Pfam" id="PF13088">
    <property type="entry name" value="BNR_2"/>
    <property type="match status" value="1"/>
</dbReference>
<comment type="caution">
    <text evidence="5">The sequence shown here is derived from an EMBL/GenBank/DDBJ whole genome shotgun (WGS) entry which is preliminary data.</text>
</comment>
<dbReference type="EC" id="3.2.1.18" evidence="3"/>
<dbReference type="InterPro" id="IPR036278">
    <property type="entry name" value="Sialidase_sf"/>
</dbReference>
<accession>A0A1V4H9Y9</accession>
<dbReference type="GO" id="GO:0005737">
    <property type="term" value="C:cytoplasm"/>
    <property type="evidence" value="ECO:0007669"/>
    <property type="project" value="TreeGrafter"/>
</dbReference>
<dbReference type="EMBL" id="MBTG01000047">
    <property type="protein sequence ID" value="OPH48187.1"/>
    <property type="molecule type" value="Genomic_DNA"/>
</dbReference>
<evidence type="ECO:0000256" key="1">
    <source>
        <dbReference type="ARBA" id="ARBA00000427"/>
    </source>
</evidence>
<dbReference type="GO" id="GO:0009313">
    <property type="term" value="P:oligosaccharide catabolic process"/>
    <property type="evidence" value="ECO:0007669"/>
    <property type="project" value="TreeGrafter"/>
</dbReference>
<dbReference type="STRING" id="1469647.BC351_38585"/>
<comment type="catalytic activity">
    <reaction evidence="1">
        <text>Hydrolysis of alpha-(2-&gt;3)-, alpha-(2-&gt;6)-, alpha-(2-&gt;8)- glycosidic linkages of terminal sialic acid residues in oligosaccharides, glycoproteins, glycolipids, colominic acid and synthetic substrates.</text>
        <dbReference type="EC" id="3.2.1.18"/>
    </reaction>
</comment>
<reference evidence="6" key="1">
    <citation type="submission" date="2016-07" db="EMBL/GenBank/DDBJ databases">
        <authorList>
            <person name="Florea S."/>
            <person name="Webb J.S."/>
            <person name="Jaromczyk J."/>
            <person name="Schardl C.L."/>
        </authorList>
    </citation>
    <scope>NUCLEOTIDE SEQUENCE [LARGE SCALE GENOMIC DNA]</scope>
    <source>
        <strain evidence="6">CY1</strain>
    </source>
</reference>
<dbReference type="GO" id="GO:0004308">
    <property type="term" value="F:exo-alpha-sialidase activity"/>
    <property type="evidence" value="ECO:0007669"/>
    <property type="project" value="UniProtKB-EC"/>
</dbReference>
<organism evidence="5 6">
    <name type="scientific">Paenibacillus ferrarius</name>
    <dbReference type="NCBI Taxonomy" id="1469647"/>
    <lineage>
        <taxon>Bacteria</taxon>
        <taxon>Bacillati</taxon>
        <taxon>Bacillota</taxon>
        <taxon>Bacilli</taxon>
        <taxon>Bacillales</taxon>
        <taxon>Paenibacillaceae</taxon>
        <taxon>Paenibacillus</taxon>
    </lineage>
</organism>
<dbReference type="GO" id="GO:0016020">
    <property type="term" value="C:membrane"/>
    <property type="evidence" value="ECO:0007669"/>
    <property type="project" value="TreeGrafter"/>
</dbReference>
<feature type="domain" description="Sialidase" evidence="4">
    <location>
        <begin position="1"/>
        <end position="236"/>
    </location>
</feature>
<keyword evidence="6" id="KW-1185">Reference proteome</keyword>
<evidence type="ECO:0000313" key="5">
    <source>
        <dbReference type="EMBL" id="OPH48187.1"/>
    </source>
</evidence>
<dbReference type="PANTHER" id="PTHR10628">
    <property type="entry name" value="SIALIDASE"/>
    <property type="match status" value="1"/>
</dbReference>
<dbReference type="GO" id="GO:0006689">
    <property type="term" value="P:ganglioside catabolic process"/>
    <property type="evidence" value="ECO:0007669"/>
    <property type="project" value="TreeGrafter"/>
</dbReference>
<dbReference type="InterPro" id="IPR026856">
    <property type="entry name" value="Sialidase_fam"/>
</dbReference>
<dbReference type="AlphaFoldDB" id="A0A1V4H9Y9"/>
<dbReference type="Proteomes" id="UP000190626">
    <property type="component" value="Unassembled WGS sequence"/>
</dbReference>
<evidence type="ECO:0000259" key="4">
    <source>
        <dbReference type="Pfam" id="PF13088"/>
    </source>
</evidence>